<keyword evidence="3" id="KW-1266">Target cell cytoplasm</keyword>
<dbReference type="InterPro" id="IPR035251">
    <property type="entry name" value="ShlB_POTRA"/>
</dbReference>
<evidence type="ECO:0000256" key="3">
    <source>
        <dbReference type="ARBA" id="ARBA00022913"/>
    </source>
</evidence>
<feature type="domain" description="ShlB POTRA" evidence="7">
    <location>
        <begin position="19"/>
        <end position="71"/>
    </location>
</feature>
<sequence length="726" mass="76221">MTEQDLSRGELRLLVLEGRLEKILLEQHQDRMLKMAFPGLQGNILNLRDIEQGMEQINRLRQQPVQIEILPGSQPGYSVVNLSAKPEFPLMRGLGFDNSWQKDVSGGASFTFGSMSGSASLSMSQTKIESEYASVGDQSGLFAGDKGFDINVGNHTQLNGGVIASTADSIKNQLSTGSLGWDAIDNKAEYNASSSGFGISTSGPTGGGLAKEKGKAAGTTQSAVAAGNIDIRNTAAQTQDIAELSRDTDNANGRIDKIFDEAKVKDNLAFTQGVTQLATQLVSDYGNKQMLQAQRAAAEKLSKDPAYLSASAQERQKMLEASPEYKAAQKEYGIGSNFWAAGTAISAALAGISGGDIGAAAGGALAPYLAREIKTRTEGNTAANAAAHAVAGALVALVSGNNVASGAAGAASGELAAKIISEQYYGKDPSALTEAEKQNVSALSQLASGLAGGLVADSTAGAVGGSVAGKTAVENNFLSVTQLDNFAQKSRTCEGAACQQVIQDMVETNLKQQKEMLAFCSSQPAQCADKYGYLVEQWDVFDQAIKQLDADGKLPNEFKNYLSAVYSSSMEAEGTVANLGWQQKFEALGLDKDTAAAMAATVPALIAAKGPKGSAIPVPTPTKASNGLVYQSNSKHTLGGEGNRPNAGIEPKNSLTIFENSVPLAIKGREHKARYALDSDGNVHRFSPDNTGGYHWSGSTADQRNKLELPNDVKAALRKQEGWKLK</sequence>
<dbReference type="PANTHER" id="PTHR34597">
    <property type="entry name" value="SLR1661 PROTEIN"/>
    <property type="match status" value="1"/>
</dbReference>
<feature type="domain" description="VENN motif-containing" evidence="6">
    <location>
        <begin position="429"/>
        <end position="479"/>
    </location>
</feature>
<dbReference type="InterPro" id="IPR006914">
    <property type="entry name" value="VENN_dom"/>
</dbReference>
<dbReference type="Gene3D" id="3.10.20.310">
    <property type="entry name" value="membrane protein fhac"/>
    <property type="match status" value="1"/>
</dbReference>
<comment type="subcellular location">
    <subcellularLocation>
        <location evidence="1">Target cell</location>
        <location evidence="1">Target cell cytoplasm</location>
    </subcellularLocation>
</comment>
<reference evidence="8 9" key="1">
    <citation type="submission" date="2014-03" db="EMBL/GenBank/DDBJ databases">
        <title>Draft genome sequence of the Serratia grimesii strain a2.</title>
        <authorList>
            <person name="Toymentseva A."/>
            <person name="Kazakov S."/>
            <person name="Giliazeva A."/>
            <person name="Ismagilova R."/>
            <person name="Shah R."/>
            <person name="Sharipova M."/>
            <person name="Khaitlina S."/>
            <person name="Mardanova A."/>
        </authorList>
    </citation>
    <scope>NUCLEOTIDE SEQUENCE [LARGE SCALE GENOMIC DNA]</scope>
    <source>
        <strain evidence="8 9">A2</strain>
    </source>
</reference>
<dbReference type="Pfam" id="PF17287">
    <property type="entry name" value="POTRA_3"/>
    <property type="match status" value="1"/>
</dbReference>
<dbReference type="PANTHER" id="PTHR34597:SF3">
    <property type="entry name" value="OUTER MEMBRANE TRANSPORTER CDIB"/>
    <property type="match status" value="1"/>
</dbReference>
<feature type="region of interest" description="Disordered" evidence="5">
    <location>
        <begin position="681"/>
        <end position="708"/>
    </location>
</feature>
<gene>
    <name evidence="8" type="ORF">CR62_08145</name>
</gene>
<protein>
    <submittedName>
        <fullName evidence="8">Hemagglutination protein</fullName>
    </submittedName>
</protein>
<dbReference type="Proteomes" id="UP000028721">
    <property type="component" value="Unassembled WGS sequence"/>
</dbReference>
<evidence type="ECO:0000256" key="5">
    <source>
        <dbReference type="SAM" id="MobiDB-lite"/>
    </source>
</evidence>
<accession>A0ABR4UD38</accession>
<evidence type="ECO:0000313" key="8">
    <source>
        <dbReference type="EMBL" id="KFB89944.1"/>
    </source>
</evidence>
<evidence type="ECO:0000256" key="4">
    <source>
        <dbReference type="ARBA" id="ARBA00023026"/>
    </source>
</evidence>
<evidence type="ECO:0000259" key="7">
    <source>
        <dbReference type="Pfam" id="PF17287"/>
    </source>
</evidence>
<evidence type="ECO:0000256" key="1">
    <source>
        <dbReference type="ARBA" id="ARBA00004219"/>
    </source>
</evidence>
<dbReference type="Pfam" id="PF04829">
    <property type="entry name" value="PT-VENN"/>
    <property type="match status" value="1"/>
</dbReference>
<evidence type="ECO:0000313" key="9">
    <source>
        <dbReference type="Proteomes" id="UP000028721"/>
    </source>
</evidence>
<proteinExistence type="predicted"/>
<keyword evidence="9" id="KW-1185">Reference proteome</keyword>
<name>A0ABR4UD38_9GAMM</name>
<organism evidence="8 9">
    <name type="scientific">Serratia grimesii</name>
    <dbReference type="NCBI Taxonomy" id="82995"/>
    <lineage>
        <taxon>Bacteria</taxon>
        <taxon>Pseudomonadati</taxon>
        <taxon>Pseudomonadota</taxon>
        <taxon>Gammaproteobacteria</taxon>
        <taxon>Enterobacterales</taxon>
        <taxon>Yersiniaceae</taxon>
        <taxon>Serratia</taxon>
    </lineage>
</organism>
<keyword evidence="4" id="KW-0843">Virulence</keyword>
<keyword evidence="2" id="KW-0800">Toxin</keyword>
<evidence type="ECO:0000256" key="2">
    <source>
        <dbReference type="ARBA" id="ARBA00022656"/>
    </source>
</evidence>
<evidence type="ECO:0000259" key="6">
    <source>
        <dbReference type="Pfam" id="PF04829"/>
    </source>
</evidence>
<comment type="caution">
    <text evidence="8">The sequence shown here is derived from an EMBL/GenBank/DDBJ whole genome shotgun (WGS) entry which is preliminary data.</text>
</comment>
<dbReference type="EMBL" id="JGVP01000002">
    <property type="protein sequence ID" value="KFB89944.1"/>
    <property type="molecule type" value="Genomic_DNA"/>
</dbReference>
<dbReference type="InterPro" id="IPR051544">
    <property type="entry name" value="TPS_OM_transporter"/>
</dbReference>